<evidence type="ECO:0000256" key="1">
    <source>
        <dbReference type="ARBA" id="ARBA00022468"/>
    </source>
</evidence>
<keyword evidence="10" id="KW-1185">Reference proteome</keyword>
<organism evidence="9 10">
    <name type="scientific">Leptidea sinapis</name>
    <dbReference type="NCBI Taxonomy" id="189913"/>
    <lineage>
        <taxon>Eukaryota</taxon>
        <taxon>Metazoa</taxon>
        <taxon>Ecdysozoa</taxon>
        <taxon>Arthropoda</taxon>
        <taxon>Hexapoda</taxon>
        <taxon>Insecta</taxon>
        <taxon>Pterygota</taxon>
        <taxon>Neoptera</taxon>
        <taxon>Endopterygota</taxon>
        <taxon>Lepidoptera</taxon>
        <taxon>Glossata</taxon>
        <taxon>Ditrysia</taxon>
        <taxon>Papilionoidea</taxon>
        <taxon>Pieridae</taxon>
        <taxon>Dismorphiinae</taxon>
        <taxon>Leptidea</taxon>
    </lineage>
</organism>
<evidence type="ECO:0000313" key="9">
    <source>
        <dbReference type="EMBL" id="VVC86358.1"/>
    </source>
</evidence>
<feature type="signal peptide" evidence="7">
    <location>
        <begin position="1"/>
        <end position="19"/>
    </location>
</feature>
<evidence type="ECO:0000259" key="8">
    <source>
        <dbReference type="PROSITE" id="PS50115"/>
    </source>
</evidence>
<dbReference type="InterPro" id="IPR037278">
    <property type="entry name" value="ARFGAP/RecO"/>
</dbReference>
<dbReference type="CDD" id="cd08830">
    <property type="entry name" value="ArfGap_ArfGap1"/>
    <property type="match status" value="1"/>
</dbReference>
<keyword evidence="1" id="KW-0343">GTPase activation</keyword>
<evidence type="ECO:0000256" key="3">
    <source>
        <dbReference type="ARBA" id="ARBA00022771"/>
    </source>
</evidence>
<dbReference type="FunFam" id="1.10.220.150:FF:000014">
    <property type="entry name" value="ADP-ribosylation factor GTPase-activating protein"/>
    <property type="match status" value="1"/>
</dbReference>
<dbReference type="InterPro" id="IPR038508">
    <property type="entry name" value="ArfGAP_dom_sf"/>
</dbReference>
<evidence type="ECO:0000256" key="2">
    <source>
        <dbReference type="ARBA" id="ARBA00022723"/>
    </source>
</evidence>
<accession>A0A5E4PMR4</accession>
<protein>
    <recommendedName>
        <fullName evidence="8">Arf-GAP domain-containing protein</fullName>
    </recommendedName>
</protein>
<evidence type="ECO:0000313" key="10">
    <source>
        <dbReference type="Proteomes" id="UP000324832"/>
    </source>
</evidence>
<reference evidence="9 10" key="1">
    <citation type="submission" date="2017-07" db="EMBL/GenBank/DDBJ databases">
        <authorList>
            <person name="Talla V."/>
            <person name="Backstrom N."/>
        </authorList>
    </citation>
    <scope>NUCLEOTIDE SEQUENCE [LARGE SCALE GENOMIC DNA]</scope>
</reference>
<feature type="region of interest" description="Disordered" evidence="6">
    <location>
        <begin position="344"/>
        <end position="370"/>
    </location>
</feature>
<name>A0A5E4PMR4_9NEOP</name>
<keyword evidence="4" id="KW-0862">Zinc</keyword>
<dbReference type="PANTHER" id="PTHR46395">
    <property type="entry name" value="ADP-RIBOSYLATION FACTOR GTPASE-ACTIVATING PROTEIN 1"/>
    <property type="match status" value="1"/>
</dbReference>
<dbReference type="SUPFAM" id="SSF57863">
    <property type="entry name" value="ArfGap/RecO-like zinc finger"/>
    <property type="match status" value="1"/>
</dbReference>
<dbReference type="GO" id="GO:0000139">
    <property type="term" value="C:Golgi membrane"/>
    <property type="evidence" value="ECO:0007669"/>
    <property type="project" value="TreeGrafter"/>
</dbReference>
<evidence type="ECO:0000256" key="5">
    <source>
        <dbReference type="PROSITE-ProRule" id="PRU00288"/>
    </source>
</evidence>
<keyword evidence="3 5" id="KW-0863">Zinc-finger</keyword>
<feature type="domain" description="Arf-GAP" evidence="8">
    <location>
        <begin position="50"/>
        <end position="167"/>
    </location>
</feature>
<feature type="compositionally biased region" description="Low complexity" evidence="6">
    <location>
        <begin position="200"/>
        <end position="230"/>
    </location>
</feature>
<dbReference type="PRINTS" id="PR00405">
    <property type="entry name" value="REVINTRACTNG"/>
</dbReference>
<dbReference type="GO" id="GO:0005096">
    <property type="term" value="F:GTPase activator activity"/>
    <property type="evidence" value="ECO:0007669"/>
    <property type="project" value="UniProtKB-KW"/>
</dbReference>
<dbReference type="Gene3D" id="1.10.220.150">
    <property type="entry name" value="Arf GTPase activating protein"/>
    <property type="match status" value="1"/>
</dbReference>
<evidence type="ECO:0000256" key="4">
    <source>
        <dbReference type="ARBA" id="ARBA00022833"/>
    </source>
</evidence>
<gene>
    <name evidence="9" type="ORF">LSINAPIS_LOCUS199</name>
</gene>
<dbReference type="PROSITE" id="PS50115">
    <property type="entry name" value="ARFGAP"/>
    <property type="match status" value="1"/>
</dbReference>
<keyword evidence="7" id="KW-0732">Signal</keyword>
<dbReference type="EMBL" id="FZQP02000002">
    <property type="protein sequence ID" value="VVC86358.1"/>
    <property type="molecule type" value="Genomic_DNA"/>
</dbReference>
<dbReference type="Proteomes" id="UP000324832">
    <property type="component" value="Unassembled WGS sequence"/>
</dbReference>
<dbReference type="SMART" id="SM00105">
    <property type="entry name" value="ArfGap"/>
    <property type="match status" value="1"/>
</dbReference>
<feature type="chain" id="PRO_5022950151" description="Arf-GAP domain-containing protein" evidence="7">
    <location>
        <begin position="20"/>
        <end position="370"/>
    </location>
</feature>
<dbReference type="PANTHER" id="PTHR46395:SF1">
    <property type="entry name" value="ADP-RIBOSYLATION FACTOR GTPASE-ACTIVATING PROTEIN 1"/>
    <property type="match status" value="1"/>
</dbReference>
<dbReference type="Pfam" id="PF01412">
    <property type="entry name" value="ArfGap"/>
    <property type="match status" value="1"/>
</dbReference>
<dbReference type="GO" id="GO:0032012">
    <property type="term" value="P:regulation of ARF protein signal transduction"/>
    <property type="evidence" value="ECO:0007669"/>
    <property type="project" value="TreeGrafter"/>
</dbReference>
<dbReference type="GO" id="GO:0030100">
    <property type="term" value="P:regulation of endocytosis"/>
    <property type="evidence" value="ECO:0007669"/>
    <property type="project" value="TreeGrafter"/>
</dbReference>
<feature type="region of interest" description="Disordered" evidence="6">
    <location>
        <begin position="194"/>
        <end position="233"/>
    </location>
</feature>
<dbReference type="AlphaFoldDB" id="A0A5E4PMR4"/>
<evidence type="ECO:0000256" key="6">
    <source>
        <dbReference type="SAM" id="MobiDB-lite"/>
    </source>
</evidence>
<dbReference type="InterPro" id="IPR001164">
    <property type="entry name" value="ArfGAP_dom"/>
</dbReference>
<keyword evidence="2" id="KW-0479">Metal-binding</keyword>
<evidence type="ECO:0000256" key="7">
    <source>
        <dbReference type="SAM" id="SignalP"/>
    </source>
</evidence>
<dbReference type="GO" id="GO:0008270">
    <property type="term" value="F:zinc ion binding"/>
    <property type="evidence" value="ECO:0007669"/>
    <property type="project" value="UniProtKB-KW"/>
</dbReference>
<sequence>MFIIITIIHLLFSIHPTLCIYKLTSSLAHPFLLSARLFGTCKKMASPTSRRKLNSIRTIEDNDRCFECGISNPQWASVTYGIWICLECSGVHRSLGVHLSFVRSITMDKWKQIELQKMIVGGNYKAKQFLDSQPDYHCNLTIPEKYNTQAAAMYRQKIAALAEGRDWSILDYSPNQQQHKRDWSLSPDASLSDLERSSSDFDSSYHSSEYGTPKPSTSQSPTPSGNNNSNEIIDNTLSSLASGWSMIASSVSSAARSASDNAIRFGGLASQKVNNRAGWTHLRGNTDIKCGSDSDVQSKRKDYKDVKCYTSDSESRTPSRPLKESTVARNNFGACDVSQVGLNSTAPNLDLPAPKAARDSNSDSWDWLNN</sequence>
<proteinExistence type="predicted"/>